<reference evidence="3 4" key="2">
    <citation type="journal article" date="2016" name="Microb. Ecol.">
        <title>Genome Characteristics of a Novel Type I Methanotroph (Sn10-6) Isolated from a Flooded Indian Rice Field.</title>
        <authorList>
            <person name="Rahalkar M.C."/>
            <person name="Pandit P.S."/>
            <person name="Dhakephalkar P.K."/>
            <person name="Pore S."/>
            <person name="Arora P."/>
            <person name="Kapse N."/>
        </authorList>
    </citation>
    <scope>NUCLEOTIDE SEQUENCE [LARGE SCALE GENOMIC DNA]</scope>
    <source>
        <strain evidence="3 4">Sn10-6</strain>
    </source>
</reference>
<proteinExistence type="inferred from homology"/>
<dbReference type="PANTHER" id="PTHR43639">
    <property type="entry name" value="OXIDOREDUCTASE, SHORT-CHAIN DEHYDROGENASE/REDUCTASE FAMILY (AFU_ORTHOLOGUE AFUA_5G02870)"/>
    <property type="match status" value="1"/>
</dbReference>
<dbReference type="InterPro" id="IPR036291">
    <property type="entry name" value="NAD(P)-bd_dom_sf"/>
</dbReference>
<keyword evidence="2" id="KW-0560">Oxidoreductase</keyword>
<dbReference type="Proteomes" id="UP000033684">
    <property type="component" value="Unassembled WGS sequence"/>
</dbReference>
<dbReference type="FunFam" id="3.40.50.720:FF:000084">
    <property type="entry name" value="Short-chain dehydrogenase reductase"/>
    <property type="match status" value="1"/>
</dbReference>
<organism evidence="3 4">
    <name type="scientific">Methylocucumis oryzae</name>
    <dbReference type="NCBI Taxonomy" id="1632867"/>
    <lineage>
        <taxon>Bacteria</taxon>
        <taxon>Pseudomonadati</taxon>
        <taxon>Pseudomonadota</taxon>
        <taxon>Gammaproteobacteria</taxon>
        <taxon>Methylococcales</taxon>
        <taxon>Methylococcaceae</taxon>
        <taxon>Methylocucumis</taxon>
    </lineage>
</organism>
<dbReference type="PRINTS" id="PR00081">
    <property type="entry name" value="GDHRDH"/>
</dbReference>
<sequence length="256" mass="27020">MVPNQTLDLTNKVALITGAAVGIGKASAIALGRAGATIGLHYHSSKNAAEDLHAELAEQGIRSVLLSGDLTQEDQANHVVDQLIAETGCLDILVNNSGGLIQRAKIEDCSLEVWTQTQALNLNSAFLVTKRAIPHLRATGDGRIINLLSLSVQTGGANGAGAYAAAKGGLMVFTHTLAKELAPAIRTNSIMPGTVETQHHEIHSTPEMLENYRKQTPLGRNTFAEEVASSVLFLASDMSSHINGALIDISGGRFLR</sequence>
<evidence type="ECO:0000313" key="4">
    <source>
        <dbReference type="Proteomes" id="UP000033684"/>
    </source>
</evidence>
<protein>
    <submittedName>
        <fullName evidence="3">Short-chain dehydrogenase</fullName>
    </submittedName>
</protein>
<keyword evidence="4" id="KW-1185">Reference proteome</keyword>
<evidence type="ECO:0000256" key="2">
    <source>
        <dbReference type="ARBA" id="ARBA00023002"/>
    </source>
</evidence>
<dbReference type="PANTHER" id="PTHR43639:SF1">
    <property type="entry name" value="SHORT-CHAIN DEHYDROGENASE_REDUCTASE FAMILY PROTEIN"/>
    <property type="match status" value="1"/>
</dbReference>
<dbReference type="AlphaFoldDB" id="A0A0F3IJU1"/>
<dbReference type="PRINTS" id="PR00080">
    <property type="entry name" value="SDRFAMILY"/>
</dbReference>
<dbReference type="PATRIC" id="fig|1632867.3.peg.5580"/>
<dbReference type="GO" id="GO:0016491">
    <property type="term" value="F:oxidoreductase activity"/>
    <property type="evidence" value="ECO:0007669"/>
    <property type="project" value="UniProtKB-KW"/>
</dbReference>
<dbReference type="Gene3D" id="3.40.50.720">
    <property type="entry name" value="NAD(P)-binding Rossmann-like Domain"/>
    <property type="match status" value="1"/>
</dbReference>
<dbReference type="Pfam" id="PF13561">
    <property type="entry name" value="adh_short_C2"/>
    <property type="match status" value="1"/>
</dbReference>
<dbReference type="InterPro" id="IPR020904">
    <property type="entry name" value="Sc_DH/Rdtase_CS"/>
</dbReference>
<name>A0A0F3IJU1_9GAMM</name>
<dbReference type="PROSITE" id="PS00061">
    <property type="entry name" value="ADH_SHORT"/>
    <property type="match status" value="1"/>
</dbReference>
<dbReference type="SUPFAM" id="SSF51735">
    <property type="entry name" value="NAD(P)-binding Rossmann-fold domains"/>
    <property type="match status" value="1"/>
</dbReference>
<accession>A0A0F3IJU1</accession>
<gene>
    <name evidence="3" type="ORF">VZ94_09085</name>
</gene>
<comment type="caution">
    <text evidence="3">The sequence shown here is derived from an EMBL/GenBank/DDBJ whole genome shotgun (WGS) entry which is preliminary data.</text>
</comment>
<comment type="similarity">
    <text evidence="1">Belongs to the short-chain dehydrogenases/reductases (SDR) family.</text>
</comment>
<evidence type="ECO:0000313" key="3">
    <source>
        <dbReference type="EMBL" id="KJV06788.1"/>
    </source>
</evidence>
<evidence type="ECO:0000256" key="1">
    <source>
        <dbReference type="ARBA" id="ARBA00006484"/>
    </source>
</evidence>
<reference evidence="4" key="1">
    <citation type="submission" date="2015-03" db="EMBL/GenBank/DDBJ databases">
        <title>Draft genome sequence of a novel methanotroph (Sn10-6) isolated from flooded ricefield rhizosphere in India.</title>
        <authorList>
            <person name="Pandit P.S."/>
            <person name="Pore S.D."/>
            <person name="Arora P."/>
            <person name="Kapse N.G."/>
            <person name="Dhakephalkar P.K."/>
            <person name="Rahalkar M.C."/>
        </authorList>
    </citation>
    <scope>NUCLEOTIDE SEQUENCE [LARGE SCALE GENOMIC DNA]</scope>
    <source>
        <strain evidence="4">Sn10-6</strain>
    </source>
</reference>
<dbReference type="RefSeq" id="WP_045778981.1">
    <property type="nucleotide sequence ID" value="NZ_LAJX01000088.1"/>
</dbReference>
<dbReference type="InterPro" id="IPR002347">
    <property type="entry name" value="SDR_fam"/>
</dbReference>
<dbReference type="EMBL" id="LAJX01000088">
    <property type="protein sequence ID" value="KJV06788.1"/>
    <property type="molecule type" value="Genomic_DNA"/>
</dbReference>
<dbReference type="OrthoDB" id="9786435at2"/>